<evidence type="ECO:0000313" key="3">
    <source>
        <dbReference type="Proteomes" id="UP000248423"/>
    </source>
</evidence>
<keyword evidence="3" id="KW-1185">Reference proteome</keyword>
<name>A0A319DT73_ASPSB</name>
<evidence type="ECO:0008006" key="4">
    <source>
        <dbReference type="Google" id="ProtNLM"/>
    </source>
</evidence>
<gene>
    <name evidence="2" type="ORF">BO78DRAFT_437163</name>
</gene>
<protein>
    <recommendedName>
        <fullName evidence="4">BZIP domain-containing protein</fullName>
    </recommendedName>
</protein>
<sequence length="405" mass="45545">MYSSSSTPDTDLSNQAGRLGVNDNPRRLRTRKRGRPPIDPTQSGLVEVCLGFLFLHSWLYDRRRNQVRKAQQAYRNRKEEEAAFRINYIADLENRIHRMRQSFLDLVSCITEPALIQRQPNLAHQLQTITCDFLSASQIESVGESLHSGGHVNPNNSSNNSYAVRSGSSSNIRISCAPELPVPAVPIEIPLHTPAPDLEFPSTFFEVQAPLPRNFSQRLYFHCIKRAYSLLTSPSADKVEVARVFHYSFLYSDANTMVSNFDTLLRTNADYQTAHVYRLGGAGTHYSPGIEWGTPSVPDEDPWFDPRDIEGWLEENGLVIGGAQSFMYLSDFRSPPFSLLEWNIRQGVKIFNVDHFLQGLSSSELLSRGVCLGGAPGFRRRDVEAAFGLAISDETTFVPEPGRYI</sequence>
<dbReference type="InterPro" id="IPR046347">
    <property type="entry name" value="bZIP_sf"/>
</dbReference>
<dbReference type="SUPFAM" id="SSF57959">
    <property type="entry name" value="Leucine zipper domain"/>
    <property type="match status" value="1"/>
</dbReference>
<dbReference type="VEuPathDB" id="FungiDB:BO78DRAFT_437163"/>
<dbReference type="GO" id="GO:0003700">
    <property type="term" value="F:DNA-binding transcription factor activity"/>
    <property type="evidence" value="ECO:0007669"/>
    <property type="project" value="InterPro"/>
</dbReference>
<feature type="region of interest" description="Disordered" evidence="1">
    <location>
        <begin position="145"/>
        <end position="164"/>
    </location>
</feature>
<dbReference type="PANTHER" id="PTHR40618">
    <property type="entry name" value="B-ZIP TRANSCRIPTION FACTOR (EUROFUNG)-RELATED"/>
    <property type="match status" value="1"/>
</dbReference>
<accession>A0A319DT73</accession>
<feature type="compositionally biased region" description="Polar residues" evidence="1">
    <location>
        <begin position="1"/>
        <end position="16"/>
    </location>
</feature>
<organism evidence="2 3">
    <name type="scientific">Aspergillus sclerotiicarbonarius (strain CBS 121057 / IBT 28362)</name>
    <dbReference type="NCBI Taxonomy" id="1448318"/>
    <lineage>
        <taxon>Eukaryota</taxon>
        <taxon>Fungi</taxon>
        <taxon>Dikarya</taxon>
        <taxon>Ascomycota</taxon>
        <taxon>Pezizomycotina</taxon>
        <taxon>Eurotiomycetes</taxon>
        <taxon>Eurotiomycetidae</taxon>
        <taxon>Eurotiales</taxon>
        <taxon>Aspergillaceae</taxon>
        <taxon>Aspergillus</taxon>
        <taxon>Aspergillus subgen. Circumdati</taxon>
    </lineage>
</organism>
<dbReference type="OrthoDB" id="3555317at2759"/>
<reference evidence="2 3" key="1">
    <citation type="submission" date="2018-02" db="EMBL/GenBank/DDBJ databases">
        <title>The genomes of Aspergillus section Nigri reveals drivers in fungal speciation.</title>
        <authorList>
            <consortium name="DOE Joint Genome Institute"/>
            <person name="Vesth T.C."/>
            <person name="Nybo J."/>
            <person name="Theobald S."/>
            <person name="Brandl J."/>
            <person name="Frisvad J.C."/>
            <person name="Nielsen K.F."/>
            <person name="Lyhne E.K."/>
            <person name="Kogle M.E."/>
            <person name="Kuo A."/>
            <person name="Riley R."/>
            <person name="Clum A."/>
            <person name="Nolan M."/>
            <person name="Lipzen A."/>
            <person name="Salamov A."/>
            <person name="Henrissat B."/>
            <person name="Wiebenga A."/>
            <person name="De vries R.P."/>
            <person name="Grigoriev I.V."/>
            <person name="Mortensen U.H."/>
            <person name="Andersen M.R."/>
            <person name="Baker S.E."/>
        </authorList>
    </citation>
    <scope>NUCLEOTIDE SEQUENCE [LARGE SCALE GENOMIC DNA]</scope>
    <source>
        <strain evidence="2 3">CBS 121057</strain>
    </source>
</reference>
<dbReference type="EMBL" id="KZ826431">
    <property type="protein sequence ID" value="PYI00917.1"/>
    <property type="molecule type" value="Genomic_DNA"/>
</dbReference>
<dbReference type="AlphaFoldDB" id="A0A319DT73"/>
<proteinExistence type="predicted"/>
<feature type="compositionally biased region" description="Polar residues" evidence="1">
    <location>
        <begin position="153"/>
        <end position="164"/>
    </location>
</feature>
<evidence type="ECO:0000256" key="1">
    <source>
        <dbReference type="SAM" id="MobiDB-lite"/>
    </source>
</evidence>
<dbReference type="PANTHER" id="PTHR40618:SF1">
    <property type="entry name" value="B-ZIP TRANSCRIPTION FACTOR (EUROFUNG)"/>
    <property type="match status" value="1"/>
</dbReference>
<evidence type="ECO:0000313" key="2">
    <source>
        <dbReference type="EMBL" id="PYI00917.1"/>
    </source>
</evidence>
<feature type="region of interest" description="Disordered" evidence="1">
    <location>
        <begin position="1"/>
        <end position="39"/>
    </location>
</feature>
<dbReference type="CDD" id="cd14688">
    <property type="entry name" value="bZIP_YAP"/>
    <property type="match status" value="1"/>
</dbReference>
<dbReference type="Proteomes" id="UP000248423">
    <property type="component" value="Unassembled WGS sequence"/>
</dbReference>
<dbReference type="Gene3D" id="1.20.5.170">
    <property type="match status" value="1"/>
</dbReference>